<dbReference type="RefSeq" id="WP_069477407.1">
    <property type="nucleotide sequence ID" value="NZ_CP017111.1"/>
</dbReference>
<dbReference type="NCBIfam" id="TIGR00615">
    <property type="entry name" value="recR"/>
    <property type="match status" value="1"/>
</dbReference>
<dbReference type="Gene3D" id="1.10.8.420">
    <property type="entry name" value="RecR Domain 1"/>
    <property type="match status" value="1"/>
</dbReference>
<evidence type="ECO:0000259" key="8">
    <source>
        <dbReference type="PROSITE" id="PS50880"/>
    </source>
</evidence>
<evidence type="ECO:0000256" key="2">
    <source>
        <dbReference type="ARBA" id="ARBA00022763"/>
    </source>
</evidence>
<evidence type="ECO:0000313" key="10">
    <source>
        <dbReference type="Proteomes" id="UP000094609"/>
    </source>
</evidence>
<keyword evidence="6 7" id="KW-0234">DNA repair</keyword>
<dbReference type="PROSITE" id="PS50880">
    <property type="entry name" value="TOPRIM"/>
    <property type="match status" value="1"/>
</dbReference>
<gene>
    <name evidence="7" type="primary">recR</name>
    <name evidence="9" type="ORF">SHALO_0737</name>
</gene>
<dbReference type="PATRIC" id="fig|1193502.14.peg.742"/>
<dbReference type="STRING" id="1193502.SHALO_0737"/>
<dbReference type="GO" id="GO:0006281">
    <property type="term" value="P:DNA repair"/>
    <property type="evidence" value="ECO:0007669"/>
    <property type="project" value="UniProtKB-UniRule"/>
</dbReference>
<dbReference type="InterPro" id="IPR023627">
    <property type="entry name" value="Rcmb_RecR"/>
</dbReference>
<keyword evidence="3 7" id="KW-0863">Zinc-finger</keyword>
<dbReference type="PANTHER" id="PTHR30446">
    <property type="entry name" value="RECOMBINATION PROTEIN RECR"/>
    <property type="match status" value="1"/>
</dbReference>
<evidence type="ECO:0000256" key="4">
    <source>
        <dbReference type="ARBA" id="ARBA00022833"/>
    </source>
</evidence>
<dbReference type="Pfam" id="PF02132">
    <property type="entry name" value="RecR_ZnF"/>
    <property type="match status" value="1"/>
</dbReference>
<dbReference type="InterPro" id="IPR006171">
    <property type="entry name" value="TOPRIM_dom"/>
</dbReference>
<evidence type="ECO:0000256" key="3">
    <source>
        <dbReference type="ARBA" id="ARBA00022771"/>
    </source>
</evidence>
<dbReference type="Proteomes" id="UP000094609">
    <property type="component" value="Chromosome"/>
</dbReference>
<dbReference type="AlphaFoldDB" id="A0A1D7THU5"/>
<comment type="function">
    <text evidence="7">May play a role in DNA repair. It seems to be involved in an RecBC-independent recombinational process of DNA repair. It may act with RecF and RecO.</text>
</comment>
<dbReference type="HAMAP" id="MF_00017">
    <property type="entry name" value="RecR"/>
    <property type="match status" value="1"/>
</dbReference>
<keyword evidence="1 7" id="KW-0479">Metal-binding</keyword>
<evidence type="ECO:0000313" key="9">
    <source>
        <dbReference type="EMBL" id="AOO64520.1"/>
    </source>
</evidence>
<evidence type="ECO:0000256" key="7">
    <source>
        <dbReference type="HAMAP-Rule" id="MF_00017"/>
    </source>
</evidence>
<feature type="zinc finger region" description="C4-type" evidence="7">
    <location>
        <begin position="58"/>
        <end position="73"/>
    </location>
</feature>
<dbReference type="GO" id="GO:0008270">
    <property type="term" value="F:zinc ion binding"/>
    <property type="evidence" value="ECO:0007669"/>
    <property type="project" value="UniProtKB-KW"/>
</dbReference>
<sequence>MMRGLEKFNKLVEAFEKLPTVGRKSAVRFAYHLVLNDTFSAMKLANAIESAIKSIRKCERCGALSEHEICDICLDERRDVQKLCIVESAKDIFVLEEHKLFDGRYFVLGDLEEETLAQLETIVQEGVKEMIFALTPSLANDALILFIEDKLKNHTLHFTKIAQGVPTGVHLENVDMLSLSKALESRTKT</sequence>
<dbReference type="KEGG" id="shal:SHALO_0737"/>
<protein>
    <recommendedName>
        <fullName evidence="7">Recombination protein RecR</fullName>
    </recommendedName>
</protein>
<reference evidence="10" key="1">
    <citation type="submission" date="2016-08" db="EMBL/GenBank/DDBJ databases">
        <title>Complete genome sequence of the organohalide-respiring Epsilonproteobacterium Sulfurospirillum halorespirans.</title>
        <authorList>
            <person name="Goris T."/>
            <person name="Zimmermann J."/>
            <person name="Schenz B."/>
            <person name="Lemos M."/>
            <person name="Hackermueller J."/>
            <person name="Diekert G."/>
        </authorList>
    </citation>
    <scope>NUCLEOTIDE SEQUENCE [LARGE SCALE GENOMIC DNA]</scope>
    <source>
        <strain>DSM 13726</strain>
        <strain evidence="10">PCE-M2</strain>
    </source>
</reference>
<organism evidence="9 10">
    <name type="scientific">Sulfurospirillum halorespirans DSM 13726</name>
    <dbReference type="NCBI Taxonomy" id="1193502"/>
    <lineage>
        <taxon>Bacteria</taxon>
        <taxon>Pseudomonadati</taxon>
        <taxon>Campylobacterota</taxon>
        <taxon>Epsilonproteobacteria</taxon>
        <taxon>Campylobacterales</taxon>
        <taxon>Sulfurospirillaceae</taxon>
        <taxon>Sulfurospirillum</taxon>
    </lineage>
</organism>
<accession>A0A1D7THU5</accession>
<dbReference type="SUPFAM" id="SSF111304">
    <property type="entry name" value="Recombination protein RecR"/>
    <property type="match status" value="1"/>
</dbReference>
<dbReference type="Gene3D" id="3.40.1360.10">
    <property type="match status" value="1"/>
</dbReference>
<dbReference type="InterPro" id="IPR015967">
    <property type="entry name" value="Rcmb_RecR_Znf"/>
</dbReference>
<keyword evidence="5 7" id="KW-0233">DNA recombination</keyword>
<keyword evidence="4 7" id="KW-0862">Zinc</keyword>
<dbReference type="GO" id="GO:0003677">
    <property type="term" value="F:DNA binding"/>
    <property type="evidence" value="ECO:0007669"/>
    <property type="project" value="UniProtKB-UniRule"/>
</dbReference>
<evidence type="ECO:0000256" key="6">
    <source>
        <dbReference type="ARBA" id="ARBA00023204"/>
    </source>
</evidence>
<keyword evidence="2 7" id="KW-0227">DNA damage</keyword>
<dbReference type="EMBL" id="CP017111">
    <property type="protein sequence ID" value="AOO64520.1"/>
    <property type="molecule type" value="Genomic_DNA"/>
</dbReference>
<proteinExistence type="inferred from homology"/>
<comment type="similarity">
    <text evidence="7">Belongs to the RecR family.</text>
</comment>
<dbReference type="GO" id="GO:0006310">
    <property type="term" value="P:DNA recombination"/>
    <property type="evidence" value="ECO:0007669"/>
    <property type="project" value="UniProtKB-UniRule"/>
</dbReference>
<dbReference type="Pfam" id="PF21176">
    <property type="entry name" value="RecR_HhH"/>
    <property type="match status" value="1"/>
</dbReference>
<name>A0A1D7THU5_9BACT</name>
<keyword evidence="10" id="KW-1185">Reference proteome</keyword>
<evidence type="ECO:0000256" key="5">
    <source>
        <dbReference type="ARBA" id="ARBA00023172"/>
    </source>
</evidence>
<feature type="domain" description="Toprim" evidence="8">
    <location>
        <begin position="81"/>
        <end position="166"/>
    </location>
</feature>
<dbReference type="PROSITE" id="PS01300">
    <property type="entry name" value="RECR"/>
    <property type="match status" value="1"/>
</dbReference>
<dbReference type="InterPro" id="IPR000093">
    <property type="entry name" value="DNA_Rcmb_RecR"/>
</dbReference>
<dbReference type="PANTHER" id="PTHR30446:SF0">
    <property type="entry name" value="RECOMBINATION PROTEIN RECR"/>
    <property type="match status" value="1"/>
</dbReference>
<evidence type="ECO:0000256" key="1">
    <source>
        <dbReference type="ARBA" id="ARBA00022723"/>
    </source>
</evidence>